<evidence type="ECO:0000256" key="4">
    <source>
        <dbReference type="ARBA" id="ARBA00023002"/>
    </source>
</evidence>
<evidence type="ECO:0000313" key="7">
    <source>
        <dbReference type="EMBL" id="TPX62638.1"/>
    </source>
</evidence>
<dbReference type="Gene3D" id="2.60.120.620">
    <property type="entry name" value="q2cbj1_9rhob like domain"/>
    <property type="match status" value="1"/>
</dbReference>
<reference evidence="7 8" key="1">
    <citation type="journal article" date="2019" name="Sci. Rep.">
        <title>Comparative genomics of chytrid fungi reveal insights into the obligate biotrophic and pathogenic lifestyle of Synchytrium endobioticum.</title>
        <authorList>
            <person name="van de Vossenberg B.T.L.H."/>
            <person name="Warris S."/>
            <person name="Nguyen H.D.T."/>
            <person name="van Gent-Pelzer M.P.E."/>
            <person name="Joly D.L."/>
            <person name="van de Geest H.C."/>
            <person name="Bonants P.J.M."/>
            <person name="Smith D.S."/>
            <person name="Levesque C.A."/>
            <person name="van der Lee T.A.J."/>
        </authorList>
    </citation>
    <scope>NUCLEOTIDE SEQUENCE [LARGE SCALE GENOMIC DNA]</scope>
    <source>
        <strain evidence="7 8">CBS 809.83</strain>
    </source>
</reference>
<dbReference type="Proteomes" id="UP000318582">
    <property type="component" value="Unassembled WGS sequence"/>
</dbReference>
<evidence type="ECO:0000259" key="6">
    <source>
        <dbReference type="SMART" id="SM00702"/>
    </source>
</evidence>
<organism evidence="7 8">
    <name type="scientific">Powellomyces hirtus</name>
    <dbReference type="NCBI Taxonomy" id="109895"/>
    <lineage>
        <taxon>Eukaryota</taxon>
        <taxon>Fungi</taxon>
        <taxon>Fungi incertae sedis</taxon>
        <taxon>Chytridiomycota</taxon>
        <taxon>Chytridiomycota incertae sedis</taxon>
        <taxon>Chytridiomycetes</taxon>
        <taxon>Spizellomycetales</taxon>
        <taxon>Powellomycetaceae</taxon>
        <taxon>Powellomyces</taxon>
    </lineage>
</organism>
<evidence type="ECO:0000313" key="8">
    <source>
        <dbReference type="Proteomes" id="UP000318582"/>
    </source>
</evidence>
<keyword evidence="2" id="KW-0479">Metal-binding</keyword>
<proteinExistence type="predicted"/>
<dbReference type="Pfam" id="PF13640">
    <property type="entry name" value="2OG-FeII_Oxy_3"/>
    <property type="match status" value="1"/>
</dbReference>
<evidence type="ECO:0000256" key="1">
    <source>
        <dbReference type="ARBA" id="ARBA00001961"/>
    </source>
</evidence>
<dbReference type="STRING" id="109895.A0A507EHG1"/>
<accession>A0A507EHG1</accession>
<keyword evidence="3" id="KW-0223">Dioxygenase</keyword>
<dbReference type="GO" id="GO:0005783">
    <property type="term" value="C:endoplasmic reticulum"/>
    <property type="evidence" value="ECO:0007669"/>
    <property type="project" value="TreeGrafter"/>
</dbReference>
<dbReference type="InterPro" id="IPR045054">
    <property type="entry name" value="P4HA-like"/>
</dbReference>
<evidence type="ECO:0000256" key="3">
    <source>
        <dbReference type="ARBA" id="ARBA00022964"/>
    </source>
</evidence>
<gene>
    <name evidence="7" type="ORF">PhCBS80983_g00266</name>
</gene>
<dbReference type="InterPro" id="IPR044862">
    <property type="entry name" value="Pro_4_hyd_alph_FE2OG_OXY"/>
</dbReference>
<name>A0A507EHG1_9FUNG</name>
<dbReference type="GO" id="GO:0005506">
    <property type="term" value="F:iron ion binding"/>
    <property type="evidence" value="ECO:0007669"/>
    <property type="project" value="InterPro"/>
</dbReference>
<keyword evidence="8" id="KW-1185">Reference proteome</keyword>
<dbReference type="PANTHER" id="PTHR10869:SF241">
    <property type="entry name" value="FE2OG DIOXYGENASE DOMAIN-CONTAINING PROTEIN"/>
    <property type="match status" value="1"/>
</dbReference>
<keyword evidence="5" id="KW-0408">Iron</keyword>
<dbReference type="GO" id="GO:0004656">
    <property type="term" value="F:procollagen-proline 4-dioxygenase activity"/>
    <property type="evidence" value="ECO:0007669"/>
    <property type="project" value="TreeGrafter"/>
</dbReference>
<evidence type="ECO:0000256" key="2">
    <source>
        <dbReference type="ARBA" id="ARBA00022723"/>
    </source>
</evidence>
<comment type="cofactor">
    <cofactor evidence="1">
        <name>L-ascorbate</name>
        <dbReference type="ChEBI" id="CHEBI:38290"/>
    </cofactor>
</comment>
<protein>
    <recommendedName>
        <fullName evidence="6">Prolyl 4-hydroxylase alpha subunit domain-containing protein</fullName>
    </recommendedName>
</protein>
<evidence type="ECO:0000256" key="5">
    <source>
        <dbReference type="ARBA" id="ARBA00023004"/>
    </source>
</evidence>
<dbReference type="InterPro" id="IPR006620">
    <property type="entry name" value="Pro_4_hyd_alph"/>
</dbReference>
<feature type="domain" description="Prolyl 4-hydroxylase alpha subunit" evidence="6">
    <location>
        <begin position="1"/>
        <end position="185"/>
    </location>
</feature>
<dbReference type="PANTHER" id="PTHR10869">
    <property type="entry name" value="PROLYL 4-HYDROXYLASE ALPHA SUBUNIT"/>
    <property type="match status" value="1"/>
</dbReference>
<dbReference type="SMART" id="SM00702">
    <property type="entry name" value="P4Hc"/>
    <property type="match status" value="1"/>
</dbReference>
<dbReference type="EMBL" id="QEAQ01000002">
    <property type="protein sequence ID" value="TPX62638.1"/>
    <property type="molecule type" value="Genomic_DNA"/>
</dbReference>
<comment type="caution">
    <text evidence="7">The sequence shown here is derived from an EMBL/GenBank/DDBJ whole genome shotgun (WGS) entry which is preliminary data.</text>
</comment>
<keyword evidence="4" id="KW-0560">Oxidoreductase</keyword>
<dbReference type="AlphaFoldDB" id="A0A507EHG1"/>
<sequence length="188" mass="21160">MFSVNSLLTPIESKELIRHTESKGYVPALLNMGNGKEAYKPGIRKSSRCILDAPDIANTIYMRLQDVLFSNSTDASTQIIGLNPRLRFLRYEEGDVFQRHRDGVFVHPDGTSVSKYTLQIYLNDGYEGGRTALSVWNQDMAGNRTRKKVVVEPVVGAAVIFDHTVLHEGGLLERGVKYVMRTDIMVKR</sequence>
<dbReference type="GO" id="GO:0031418">
    <property type="term" value="F:L-ascorbic acid binding"/>
    <property type="evidence" value="ECO:0007669"/>
    <property type="project" value="InterPro"/>
</dbReference>